<dbReference type="PANTHER" id="PTHR11567:SF211">
    <property type="entry name" value="PROSTATIC ACID PHOSPHATASE"/>
    <property type="match status" value="1"/>
</dbReference>
<dbReference type="Proteomes" id="UP000274131">
    <property type="component" value="Unassembled WGS sequence"/>
</dbReference>
<dbReference type="OrthoDB" id="258392at2759"/>
<sequence length="207" mass="23575">MSDDLQTGMRQHMTFGSLIYNKYSKSLGFLSNSYRASEVYVRSTDYNRTIISAISNLIGAFYNQSVQPRSDYPDSAETPRWPPGYVPIPIHTVYRSNDPYADVPYTSCKRKTWLQNLAVNSPEVTQILEQNKDLYNKTQVFDAGLFNELKGLDIYAETIKSGFLSSPIIQGLDLSIELPKIRGGPLLWHLIQNMEEKVDLILMLIKP</sequence>
<gene>
    <name evidence="8" type="ORF">EVEC_LOCUS7129</name>
</gene>
<dbReference type="InterPro" id="IPR050645">
    <property type="entry name" value="Histidine_acid_phosphatase"/>
</dbReference>
<keyword evidence="6" id="KW-1015">Disulfide bond</keyword>
<dbReference type="SUPFAM" id="SSF53254">
    <property type="entry name" value="Phosphoglycerate mutase-like"/>
    <property type="match status" value="1"/>
</dbReference>
<dbReference type="EMBL" id="UXUI01008790">
    <property type="protein sequence ID" value="VDD92378.1"/>
    <property type="molecule type" value="Genomic_DNA"/>
</dbReference>
<dbReference type="WBParaSite" id="EVEC_0000764501-mRNA-1">
    <property type="protein sequence ID" value="EVEC_0000764501-mRNA-1"/>
    <property type="gene ID" value="EVEC_0000764501"/>
</dbReference>
<dbReference type="InterPro" id="IPR029033">
    <property type="entry name" value="His_PPase_superfam"/>
</dbReference>
<protein>
    <recommendedName>
        <fullName evidence="3">acid phosphatase</fullName>
        <ecNumber evidence="3">3.1.3.2</ecNumber>
    </recommendedName>
</protein>
<dbReference type="Pfam" id="PF00328">
    <property type="entry name" value="His_Phos_2"/>
    <property type="match status" value="1"/>
</dbReference>
<accession>A0A0N4VAV6</accession>
<dbReference type="InterPro" id="IPR000560">
    <property type="entry name" value="His_Pase_clade-2"/>
</dbReference>
<keyword evidence="9" id="KW-1185">Reference proteome</keyword>
<dbReference type="GO" id="GO:0003993">
    <property type="term" value="F:acid phosphatase activity"/>
    <property type="evidence" value="ECO:0007669"/>
    <property type="project" value="UniProtKB-EC"/>
</dbReference>
<keyword evidence="5" id="KW-0378">Hydrolase</keyword>
<evidence type="ECO:0000256" key="3">
    <source>
        <dbReference type="ARBA" id="ARBA00012646"/>
    </source>
</evidence>
<proteinExistence type="inferred from homology"/>
<evidence type="ECO:0000256" key="5">
    <source>
        <dbReference type="ARBA" id="ARBA00022801"/>
    </source>
</evidence>
<dbReference type="STRING" id="51028.A0A0N4VAV6"/>
<evidence type="ECO:0000313" key="8">
    <source>
        <dbReference type="EMBL" id="VDD92378.1"/>
    </source>
</evidence>
<keyword evidence="4" id="KW-0732">Signal</keyword>
<comment type="similarity">
    <text evidence="2">Belongs to the histidine acid phosphatase family.</text>
</comment>
<reference evidence="10" key="1">
    <citation type="submission" date="2017-02" db="UniProtKB">
        <authorList>
            <consortium name="WormBaseParasite"/>
        </authorList>
    </citation>
    <scope>IDENTIFICATION</scope>
</reference>
<dbReference type="AlphaFoldDB" id="A0A0N4VAV6"/>
<dbReference type="Gene3D" id="3.40.50.1240">
    <property type="entry name" value="Phosphoglycerate mutase-like"/>
    <property type="match status" value="1"/>
</dbReference>
<organism evidence="10">
    <name type="scientific">Enterobius vermicularis</name>
    <name type="common">Human pinworm</name>
    <dbReference type="NCBI Taxonomy" id="51028"/>
    <lineage>
        <taxon>Eukaryota</taxon>
        <taxon>Metazoa</taxon>
        <taxon>Ecdysozoa</taxon>
        <taxon>Nematoda</taxon>
        <taxon>Chromadorea</taxon>
        <taxon>Rhabditida</taxon>
        <taxon>Spirurina</taxon>
        <taxon>Oxyuridomorpha</taxon>
        <taxon>Oxyuroidea</taxon>
        <taxon>Oxyuridae</taxon>
        <taxon>Enterobius</taxon>
    </lineage>
</organism>
<comment type="catalytic activity">
    <reaction evidence="1">
        <text>a phosphate monoester + H2O = an alcohol + phosphate</text>
        <dbReference type="Rhea" id="RHEA:15017"/>
        <dbReference type="ChEBI" id="CHEBI:15377"/>
        <dbReference type="ChEBI" id="CHEBI:30879"/>
        <dbReference type="ChEBI" id="CHEBI:43474"/>
        <dbReference type="ChEBI" id="CHEBI:67140"/>
        <dbReference type="EC" id="3.1.3.2"/>
    </reaction>
</comment>
<dbReference type="PANTHER" id="PTHR11567">
    <property type="entry name" value="ACID PHOSPHATASE-RELATED"/>
    <property type="match status" value="1"/>
</dbReference>
<dbReference type="EC" id="3.1.3.2" evidence="3"/>
<evidence type="ECO:0000313" key="10">
    <source>
        <dbReference type="WBParaSite" id="EVEC_0000764501-mRNA-1"/>
    </source>
</evidence>
<name>A0A0N4VAV6_ENTVE</name>
<reference evidence="8 9" key="2">
    <citation type="submission" date="2018-10" db="EMBL/GenBank/DDBJ databases">
        <authorList>
            <consortium name="Pathogen Informatics"/>
        </authorList>
    </citation>
    <scope>NUCLEOTIDE SEQUENCE [LARGE SCALE GENOMIC DNA]</scope>
</reference>
<evidence type="ECO:0000256" key="4">
    <source>
        <dbReference type="ARBA" id="ARBA00022729"/>
    </source>
</evidence>
<evidence type="ECO:0000313" key="9">
    <source>
        <dbReference type="Proteomes" id="UP000274131"/>
    </source>
</evidence>
<keyword evidence="7" id="KW-0325">Glycoprotein</keyword>
<evidence type="ECO:0000256" key="2">
    <source>
        <dbReference type="ARBA" id="ARBA00005375"/>
    </source>
</evidence>
<evidence type="ECO:0000256" key="7">
    <source>
        <dbReference type="ARBA" id="ARBA00023180"/>
    </source>
</evidence>
<dbReference type="CDD" id="cd07061">
    <property type="entry name" value="HP_HAP_like"/>
    <property type="match status" value="1"/>
</dbReference>
<evidence type="ECO:0000256" key="6">
    <source>
        <dbReference type="ARBA" id="ARBA00023157"/>
    </source>
</evidence>
<evidence type="ECO:0000256" key="1">
    <source>
        <dbReference type="ARBA" id="ARBA00000032"/>
    </source>
</evidence>